<evidence type="ECO:0000256" key="4">
    <source>
        <dbReference type="ARBA" id="ARBA00048819"/>
    </source>
</evidence>
<evidence type="ECO:0000313" key="7">
    <source>
        <dbReference type="EMBL" id="MBU7600751.1"/>
    </source>
</evidence>
<feature type="region of interest" description="Disordered" evidence="6">
    <location>
        <begin position="377"/>
        <end position="400"/>
    </location>
</feature>
<dbReference type="GO" id="GO:0005524">
    <property type="term" value="F:ATP binding"/>
    <property type="evidence" value="ECO:0007669"/>
    <property type="project" value="UniProtKB-KW"/>
</dbReference>
<feature type="compositionally biased region" description="Basic residues" evidence="6">
    <location>
        <begin position="391"/>
        <end position="400"/>
    </location>
</feature>
<dbReference type="EMBL" id="JAELVF020000004">
    <property type="protein sequence ID" value="MBU7600751.1"/>
    <property type="molecule type" value="Genomic_DNA"/>
</dbReference>
<name>A0A949JT41_9ACTN</name>
<dbReference type="AlphaFoldDB" id="A0A949JT41"/>
<keyword evidence="1 5" id="KW-0436">Ligase</keyword>
<dbReference type="NCBIfam" id="TIGR02050">
    <property type="entry name" value="gshA_cyan_rel"/>
    <property type="match status" value="1"/>
</dbReference>
<evidence type="ECO:0000256" key="3">
    <source>
        <dbReference type="ARBA" id="ARBA00022840"/>
    </source>
</evidence>
<dbReference type="Proteomes" id="UP000694501">
    <property type="component" value="Unassembled WGS sequence"/>
</dbReference>
<dbReference type="InterPro" id="IPR006336">
    <property type="entry name" value="GCS2"/>
</dbReference>
<proteinExistence type="inferred from homology"/>
<comment type="similarity">
    <text evidence="5">Belongs to the glutamate--cysteine ligase type 2 family. YbdK subfamily.</text>
</comment>
<dbReference type="RefSeq" id="WP_211039919.1">
    <property type="nucleotide sequence ID" value="NZ_JAELVF020000004.1"/>
</dbReference>
<dbReference type="NCBIfam" id="NF010041">
    <property type="entry name" value="PRK13517.1-1"/>
    <property type="match status" value="1"/>
</dbReference>
<protein>
    <recommendedName>
        <fullName evidence="5">Putative glutamate--cysteine ligase 2</fullName>
        <ecNumber evidence="5">6.3.2.2</ecNumber>
    </recommendedName>
    <alternativeName>
        <fullName evidence="5">Gamma-glutamylcysteine synthetase 2</fullName>
        <shortName evidence="5">GCS 2</shortName>
        <shortName evidence="5">Gamma-GCS 2</shortName>
    </alternativeName>
</protein>
<dbReference type="InterPro" id="IPR014746">
    <property type="entry name" value="Gln_synth/guanido_kin_cat_dom"/>
</dbReference>
<dbReference type="InterPro" id="IPR011793">
    <property type="entry name" value="YbdK"/>
</dbReference>
<evidence type="ECO:0000256" key="2">
    <source>
        <dbReference type="ARBA" id="ARBA00022741"/>
    </source>
</evidence>
<evidence type="ECO:0000256" key="6">
    <source>
        <dbReference type="SAM" id="MobiDB-lite"/>
    </source>
</evidence>
<comment type="function">
    <text evidence="5">ATP-dependent carboxylate-amine ligase which exhibits weak glutamate--cysteine ligase activity.</text>
</comment>
<feature type="compositionally biased region" description="Low complexity" evidence="6">
    <location>
        <begin position="377"/>
        <end position="390"/>
    </location>
</feature>
<dbReference type="EC" id="6.3.2.2" evidence="5"/>
<dbReference type="Pfam" id="PF04107">
    <property type="entry name" value="GCS2"/>
    <property type="match status" value="1"/>
</dbReference>
<organism evidence="7 8">
    <name type="scientific">Streptomyces tardus</name>
    <dbReference type="NCBI Taxonomy" id="2780544"/>
    <lineage>
        <taxon>Bacteria</taxon>
        <taxon>Bacillati</taxon>
        <taxon>Actinomycetota</taxon>
        <taxon>Actinomycetes</taxon>
        <taxon>Kitasatosporales</taxon>
        <taxon>Streptomycetaceae</taxon>
        <taxon>Streptomyces</taxon>
    </lineage>
</organism>
<sequence>MTTAGPAAAPAGSPTLGVEEEFLLVDPETGRPCGKAAQVLERVRQAGGDPDRFQRELLTSQVESTTAVCEDTAEAAGQLWDNRRALAEAARSAGVALLPSATAPFPGERVPLSEGARFRRIHSAHREAVADYQVCGCHIHVGVPDAETAVQIVDRVRPWLPTLLALSVNSPYHLGRDTGFASWRLLEQARLPGSGIPPLFGSAAGHREEVARLTAYGCLVDERMSFWLVRPSPRWPTVEFRVADTAASVDEAVLQAALARALVTTAHAAVLEGRPPAEFGNQTAAAAVWAAARHGLRGAGVDPWAARPVPAQELAQRLLAEVDQALRASGDQKWVAGAVEGLLDRGTGAERQLRAGARGRQALLTQLTRDLLRPVTGAPAIAAPPGTAPVRHPRSKGNRS</sequence>
<accession>A0A949JT41</accession>
<dbReference type="GO" id="GO:0004357">
    <property type="term" value="F:glutamate-cysteine ligase activity"/>
    <property type="evidence" value="ECO:0007669"/>
    <property type="project" value="UniProtKB-EC"/>
</dbReference>
<keyword evidence="2 5" id="KW-0547">Nucleotide-binding</keyword>
<dbReference type="HAMAP" id="MF_01609">
    <property type="entry name" value="Glu_cys_ligase_2"/>
    <property type="match status" value="1"/>
</dbReference>
<dbReference type="InterPro" id="IPR050141">
    <property type="entry name" value="GCL_type2/YbdK_subfam"/>
</dbReference>
<evidence type="ECO:0000256" key="5">
    <source>
        <dbReference type="HAMAP-Rule" id="MF_01609"/>
    </source>
</evidence>
<dbReference type="Gene3D" id="3.30.590.20">
    <property type="match status" value="1"/>
</dbReference>
<comment type="catalytic activity">
    <reaction evidence="4 5">
        <text>L-cysteine + L-glutamate + ATP = gamma-L-glutamyl-L-cysteine + ADP + phosphate + H(+)</text>
        <dbReference type="Rhea" id="RHEA:13285"/>
        <dbReference type="ChEBI" id="CHEBI:15378"/>
        <dbReference type="ChEBI" id="CHEBI:29985"/>
        <dbReference type="ChEBI" id="CHEBI:30616"/>
        <dbReference type="ChEBI" id="CHEBI:35235"/>
        <dbReference type="ChEBI" id="CHEBI:43474"/>
        <dbReference type="ChEBI" id="CHEBI:58173"/>
        <dbReference type="ChEBI" id="CHEBI:456216"/>
        <dbReference type="EC" id="6.3.2.2"/>
    </reaction>
</comment>
<gene>
    <name evidence="7" type="ORF">JGS22_024785</name>
</gene>
<keyword evidence="3 5" id="KW-0067">ATP-binding</keyword>
<dbReference type="SUPFAM" id="SSF55931">
    <property type="entry name" value="Glutamine synthetase/guanido kinase"/>
    <property type="match status" value="1"/>
</dbReference>
<dbReference type="PANTHER" id="PTHR36510:SF1">
    <property type="entry name" value="GLUTAMATE--CYSTEINE LIGASE 2-RELATED"/>
    <property type="match status" value="1"/>
</dbReference>
<comment type="caution">
    <text evidence="7">The sequence shown here is derived from an EMBL/GenBank/DDBJ whole genome shotgun (WGS) entry which is preliminary data.</text>
</comment>
<evidence type="ECO:0000256" key="1">
    <source>
        <dbReference type="ARBA" id="ARBA00022598"/>
    </source>
</evidence>
<dbReference type="GO" id="GO:0042398">
    <property type="term" value="P:modified amino acid biosynthetic process"/>
    <property type="evidence" value="ECO:0007669"/>
    <property type="project" value="InterPro"/>
</dbReference>
<keyword evidence="8" id="KW-1185">Reference proteome</keyword>
<reference evidence="7" key="1">
    <citation type="submission" date="2021-06" db="EMBL/GenBank/DDBJ databases">
        <title>Sequencing of actinobacteria type strains.</title>
        <authorList>
            <person name="Nguyen G.-S."/>
            <person name="Wentzel A."/>
        </authorList>
    </citation>
    <scope>NUCLEOTIDE SEQUENCE</scope>
    <source>
        <strain evidence="7">P38-E01</strain>
    </source>
</reference>
<dbReference type="PANTHER" id="PTHR36510">
    <property type="entry name" value="GLUTAMATE--CYSTEINE LIGASE 2-RELATED"/>
    <property type="match status" value="1"/>
</dbReference>
<evidence type="ECO:0000313" key="8">
    <source>
        <dbReference type="Proteomes" id="UP000694501"/>
    </source>
</evidence>